<dbReference type="EMBL" id="RWGX01000006">
    <property type="protein sequence ID" value="RVU86707.1"/>
    <property type="molecule type" value="Genomic_DNA"/>
</dbReference>
<comment type="caution">
    <text evidence="1">The sequence shown here is derived from an EMBL/GenBank/DDBJ whole genome shotgun (WGS) entry which is preliminary data.</text>
</comment>
<gene>
    <name evidence="1" type="ORF">EJB19_14145</name>
</gene>
<dbReference type="Pfam" id="PF06074">
    <property type="entry name" value="Portal_Mu"/>
    <property type="match status" value="1"/>
</dbReference>
<dbReference type="InterPro" id="IPR009279">
    <property type="entry name" value="Portal_Mu"/>
</dbReference>
<evidence type="ECO:0000313" key="1">
    <source>
        <dbReference type="EMBL" id="RVU86707.1"/>
    </source>
</evidence>
<proteinExistence type="predicted"/>
<protein>
    <submittedName>
        <fullName evidence="1">DUF935 family protein</fullName>
    </submittedName>
</protein>
<dbReference type="AlphaFoldDB" id="A0AA94F2A0"/>
<sequence length="298" mass="34350">MAFPKFYYHRQIWEGKRELTALLQNQIWVNEINKQILNTRYFGHSLIEFAYNEKAELQVSLIPRQNVDPVGGFLYPDYSDDKRINYREIGEFGTWLIEFGDGSEFGLLNNAVPHVLFKRFAQSCWSELCEIYGIPPRVMKTNTNDPVMVKRAEQMMRDMGAAAWFIIDESEKFEFATATVTNGDVYNNLIRLCNNEISMLITGAIIGQDTKNGSRAKDESSQEMLQTLVDSDLSLIEQYWNSVVIPALVNIGVISGEVIFAYDKSENLQELWERAKDANSFKNMKLDPNWVKEKLVLK</sequence>
<reference evidence="1" key="1">
    <citation type="submission" date="2018-12" db="EMBL/GenBank/DDBJ databases">
        <title>Draft genome sequence of Flaovobacterium columnare BGFS27 isolated from channel catfish in Alabama.</title>
        <authorList>
            <person name="Cai W."/>
            <person name="Arias C."/>
        </authorList>
    </citation>
    <scope>NUCLEOTIDE SEQUENCE [LARGE SCALE GENOMIC DNA]</scope>
    <source>
        <strain evidence="1">BGFS27</strain>
    </source>
</reference>
<accession>A0AA94F2A0</accession>
<organism evidence="1">
    <name type="scientific">Flavobacterium columnare</name>
    <dbReference type="NCBI Taxonomy" id="996"/>
    <lineage>
        <taxon>Bacteria</taxon>
        <taxon>Pseudomonadati</taxon>
        <taxon>Bacteroidota</taxon>
        <taxon>Flavobacteriia</taxon>
        <taxon>Flavobacteriales</taxon>
        <taxon>Flavobacteriaceae</taxon>
        <taxon>Flavobacterium</taxon>
    </lineage>
</organism>
<name>A0AA94F2A0_9FLAO</name>